<organism evidence="2 3">
    <name type="scientific">Jatrophihabitans telluris</name>
    <dbReference type="NCBI Taxonomy" id="2038343"/>
    <lineage>
        <taxon>Bacteria</taxon>
        <taxon>Bacillati</taxon>
        <taxon>Actinomycetota</taxon>
        <taxon>Actinomycetes</taxon>
        <taxon>Jatrophihabitantales</taxon>
        <taxon>Jatrophihabitantaceae</taxon>
        <taxon>Jatrophihabitans</taxon>
    </lineage>
</organism>
<feature type="compositionally biased region" description="Basic and acidic residues" evidence="1">
    <location>
        <begin position="40"/>
        <end position="49"/>
    </location>
</feature>
<dbReference type="RefSeq" id="WP_249773522.1">
    <property type="nucleotide sequence ID" value="NZ_CP097332.1"/>
</dbReference>
<evidence type="ECO:0000313" key="3">
    <source>
        <dbReference type="Proteomes" id="UP001056336"/>
    </source>
</evidence>
<proteinExistence type="predicted"/>
<reference evidence="2" key="2">
    <citation type="submission" date="2022-05" db="EMBL/GenBank/DDBJ databases">
        <authorList>
            <person name="Kim J.-S."/>
            <person name="Lee K."/>
            <person name="Suh M."/>
            <person name="Eom M."/>
            <person name="Kim J.-S."/>
            <person name="Kim D.-S."/>
            <person name="Ko S.-H."/>
            <person name="Shin Y."/>
            <person name="Lee J.-S."/>
        </authorList>
    </citation>
    <scope>NUCLEOTIDE SEQUENCE</scope>
    <source>
        <strain evidence="2">N237</strain>
    </source>
</reference>
<dbReference type="Proteomes" id="UP001056336">
    <property type="component" value="Chromosome"/>
</dbReference>
<keyword evidence="3" id="KW-1185">Reference proteome</keyword>
<sequence length="49" mass="5367">MSILLVVILFAVVAAGLGFWGTDSRDTSFGLWAGTPHPRPPTDRGDRRR</sequence>
<dbReference type="EMBL" id="CP097332">
    <property type="protein sequence ID" value="UQX89626.1"/>
    <property type="molecule type" value="Genomic_DNA"/>
</dbReference>
<name>A0ABY4R392_9ACTN</name>
<protein>
    <submittedName>
        <fullName evidence="2">Uncharacterized protein</fullName>
    </submittedName>
</protein>
<accession>A0ABY4R392</accession>
<evidence type="ECO:0000313" key="2">
    <source>
        <dbReference type="EMBL" id="UQX89626.1"/>
    </source>
</evidence>
<feature type="region of interest" description="Disordered" evidence="1">
    <location>
        <begin position="30"/>
        <end position="49"/>
    </location>
</feature>
<reference evidence="2" key="1">
    <citation type="journal article" date="2018" name="Int. J. Syst. Evol. Microbiol.">
        <title>Jatrophihabitans telluris sp. nov., isolated from sediment soil of lava forest wetlands and the emended description of the genus Jatrophihabitans.</title>
        <authorList>
            <person name="Lee K.C."/>
            <person name="Suh M.K."/>
            <person name="Eom M.K."/>
            <person name="Kim K.K."/>
            <person name="Kim J.S."/>
            <person name="Kim D.S."/>
            <person name="Ko S.H."/>
            <person name="Shin Y.K."/>
            <person name="Lee J.S."/>
        </authorList>
    </citation>
    <scope>NUCLEOTIDE SEQUENCE</scope>
    <source>
        <strain evidence="2">N237</strain>
    </source>
</reference>
<gene>
    <name evidence="2" type="ORF">M6D93_06380</name>
</gene>
<evidence type="ECO:0000256" key="1">
    <source>
        <dbReference type="SAM" id="MobiDB-lite"/>
    </source>
</evidence>